<feature type="transmembrane region" description="Helical" evidence="6">
    <location>
        <begin position="247"/>
        <end position="264"/>
    </location>
</feature>
<dbReference type="InterPro" id="IPR000537">
    <property type="entry name" value="UbiA_prenyltransferase"/>
</dbReference>
<reference evidence="7" key="1">
    <citation type="submission" date="2024-05" db="EMBL/GenBank/DDBJ databases">
        <authorList>
            <person name="Kim S."/>
            <person name="Heo J."/>
            <person name="Choi H."/>
            <person name="Choi Y."/>
            <person name="Kwon S.-W."/>
            <person name="Kim Y."/>
        </authorList>
    </citation>
    <scope>NUCLEOTIDE SEQUENCE</scope>
    <source>
        <strain evidence="7">KACC 23699</strain>
    </source>
</reference>
<evidence type="ECO:0000256" key="5">
    <source>
        <dbReference type="SAM" id="MobiDB-lite"/>
    </source>
</evidence>
<evidence type="ECO:0000256" key="1">
    <source>
        <dbReference type="ARBA" id="ARBA00004141"/>
    </source>
</evidence>
<dbReference type="InterPro" id="IPR044878">
    <property type="entry name" value="UbiA_sf"/>
</dbReference>
<evidence type="ECO:0000313" key="7">
    <source>
        <dbReference type="EMBL" id="XBO45190.1"/>
    </source>
</evidence>
<evidence type="ECO:0000256" key="3">
    <source>
        <dbReference type="ARBA" id="ARBA00022989"/>
    </source>
</evidence>
<name>A0AAU7JY71_9MICO</name>
<feature type="transmembrane region" description="Helical" evidence="6">
    <location>
        <begin position="27"/>
        <end position="51"/>
    </location>
</feature>
<feature type="transmembrane region" description="Helical" evidence="6">
    <location>
        <begin position="57"/>
        <end position="78"/>
    </location>
</feature>
<dbReference type="CDD" id="cd13956">
    <property type="entry name" value="PT_UbiA"/>
    <property type="match status" value="1"/>
</dbReference>
<sequence length="290" mass="28612">MGEGTDGAQAPPTSGPGAGRGVRGRRVAALLAAAHPAPAAAVTVLTALLAVAAGHTLGSGALVVGAVASGQLGIGWSNDLIDSDRDRRVGRTDKPVATGAVAERTVRVATALSLVVCVVLSLACGWRSGLVHLGLGVASGWAYNLGLKRTPWSALPYAVAFGALPAVVSLALPTRAWPPVWMMVTGAILGVGAHLLNALPDLADDEATGVHGLPQRLGAHTVRVVAPLVLLAGSAVAVLGPPGPVPLSAAVAGGLCVALAAVAVGGRGRVPFLASIAIALVDVVSLVLRA</sequence>
<feature type="transmembrane region" description="Helical" evidence="6">
    <location>
        <begin position="270"/>
        <end position="288"/>
    </location>
</feature>
<comment type="subcellular location">
    <subcellularLocation>
        <location evidence="1">Membrane</location>
        <topology evidence="1">Multi-pass membrane protein</topology>
    </subcellularLocation>
</comment>
<protein>
    <submittedName>
        <fullName evidence="7">UbiA family prenyltransferase</fullName>
    </submittedName>
</protein>
<feature type="transmembrane region" description="Helical" evidence="6">
    <location>
        <begin position="220"/>
        <end position="240"/>
    </location>
</feature>
<keyword evidence="4 6" id="KW-0472">Membrane</keyword>
<accession>A0AAU7JY71</accession>
<feature type="transmembrane region" description="Helical" evidence="6">
    <location>
        <begin position="154"/>
        <end position="173"/>
    </location>
</feature>
<dbReference type="RefSeq" id="WP_406832680.1">
    <property type="nucleotide sequence ID" value="NZ_CP157483.1"/>
</dbReference>
<dbReference type="EMBL" id="CP157483">
    <property type="protein sequence ID" value="XBO45190.1"/>
    <property type="molecule type" value="Genomic_DNA"/>
</dbReference>
<dbReference type="GO" id="GO:0016020">
    <property type="term" value="C:membrane"/>
    <property type="evidence" value="ECO:0007669"/>
    <property type="project" value="UniProtKB-SubCell"/>
</dbReference>
<feature type="transmembrane region" description="Helical" evidence="6">
    <location>
        <begin position="180"/>
        <end position="200"/>
    </location>
</feature>
<evidence type="ECO:0000256" key="2">
    <source>
        <dbReference type="ARBA" id="ARBA00022692"/>
    </source>
</evidence>
<keyword evidence="2 6" id="KW-0812">Transmembrane</keyword>
<gene>
    <name evidence="7" type="ORF">ABEG17_07605</name>
</gene>
<feature type="region of interest" description="Disordered" evidence="5">
    <location>
        <begin position="1"/>
        <end position="21"/>
    </location>
</feature>
<organism evidence="7">
    <name type="scientific">Pedococcus sp. KACC 23699</name>
    <dbReference type="NCBI Taxonomy" id="3149228"/>
    <lineage>
        <taxon>Bacteria</taxon>
        <taxon>Bacillati</taxon>
        <taxon>Actinomycetota</taxon>
        <taxon>Actinomycetes</taxon>
        <taxon>Micrococcales</taxon>
        <taxon>Intrasporangiaceae</taxon>
        <taxon>Pedococcus</taxon>
    </lineage>
</organism>
<evidence type="ECO:0000256" key="4">
    <source>
        <dbReference type="ARBA" id="ARBA00023136"/>
    </source>
</evidence>
<dbReference type="GO" id="GO:0016765">
    <property type="term" value="F:transferase activity, transferring alkyl or aryl (other than methyl) groups"/>
    <property type="evidence" value="ECO:0007669"/>
    <property type="project" value="InterPro"/>
</dbReference>
<dbReference type="Gene3D" id="1.10.357.140">
    <property type="entry name" value="UbiA prenyltransferase"/>
    <property type="match status" value="1"/>
</dbReference>
<dbReference type="AlphaFoldDB" id="A0AAU7JY71"/>
<proteinExistence type="predicted"/>
<evidence type="ECO:0000256" key="6">
    <source>
        <dbReference type="SAM" id="Phobius"/>
    </source>
</evidence>
<dbReference type="Pfam" id="PF01040">
    <property type="entry name" value="UbiA"/>
    <property type="match status" value="1"/>
</dbReference>
<keyword evidence="3 6" id="KW-1133">Transmembrane helix</keyword>
<feature type="transmembrane region" description="Helical" evidence="6">
    <location>
        <begin position="111"/>
        <end position="134"/>
    </location>
</feature>